<name>A0ABY5VDZ8_9FIRM</name>
<organism evidence="1 2">
    <name type="scientific">Ruminococcus gauvreauii</name>
    <dbReference type="NCBI Taxonomy" id="438033"/>
    <lineage>
        <taxon>Bacteria</taxon>
        <taxon>Bacillati</taxon>
        <taxon>Bacillota</taxon>
        <taxon>Clostridia</taxon>
        <taxon>Eubacteriales</taxon>
        <taxon>Oscillospiraceae</taxon>
        <taxon>Ruminococcus</taxon>
    </lineage>
</organism>
<protein>
    <recommendedName>
        <fullName evidence="3">Uroporphyrinogen decarboxylase (URO-D) domain-containing protein</fullName>
    </recommendedName>
</protein>
<proteinExistence type="predicted"/>
<dbReference type="EMBL" id="CP102290">
    <property type="protein sequence ID" value="UWP58577.1"/>
    <property type="molecule type" value="Genomic_DNA"/>
</dbReference>
<dbReference type="Gene3D" id="3.20.20.210">
    <property type="match status" value="1"/>
</dbReference>
<evidence type="ECO:0000313" key="2">
    <source>
        <dbReference type="Proteomes" id="UP001060164"/>
    </source>
</evidence>
<reference evidence="1" key="1">
    <citation type="journal article" date="2022" name="Cell">
        <title>Design, construction, and in vivo augmentation of a complex gut microbiome.</title>
        <authorList>
            <person name="Cheng A.G."/>
            <person name="Ho P.Y."/>
            <person name="Aranda-Diaz A."/>
            <person name="Jain S."/>
            <person name="Yu F.B."/>
            <person name="Meng X."/>
            <person name="Wang M."/>
            <person name="Iakiviak M."/>
            <person name="Nagashima K."/>
            <person name="Zhao A."/>
            <person name="Murugkar P."/>
            <person name="Patil A."/>
            <person name="Atabakhsh K."/>
            <person name="Weakley A."/>
            <person name="Yan J."/>
            <person name="Brumbaugh A.R."/>
            <person name="Higginbottom S."/>
            <person name="Dimas A."/>
            <person name="Shiver A.L."/>
            <person name="Deutschbauer A."/>
            <person name="Neff N."/>
            <person name="Sonnenburg J.L."/>
            <person name="Huang K.C."/>
            <person name="Fischbach M.A."/>
        </authorList>
    </citation>
    <scope>NUCLEOTIDE SEQUENCE</scope>
    <source>
        <strain evidence="1">DSM 19829</strain>
    </source>
</reference>
<sequence>MLKNDIQVLRNLANELAELSTLPIMKERKQQWYHLNARKVDKPMFLMGEFPWNEMNVNDELTLRCEDPFYQEMETTLRQLLYRHKHIQDDWVYEPYIYIPKVIRGLNFGLDIIEEKLTRDDGNVVEAHSYVSQLQDWDDIEKIKVPDFYLDEEETKRREEMANEAVGDILKVIMDGPEYEYRPWDHFMEWSDIDTLYDKMLFDEDWVHALMRKTIDVHLATINKLKDMDCLMRQQQVVHCTGAWTDLLPENPEKPELKDVWTYGMAQILYTVSPEMHNEFEFQYAGEWYDKFGLGYYGCCEPLDDRMEYVKQIKGIHKISVSAWVKDFERIAEEMEGRYVYSNKPAPALVAAPNWNPETVEEDLRTRLNAAQKYNCPVEFTLKDISTICYEPQRLTKWSEIMRKVIG</sequence>
<evidence type="ECO:0008006" key="3">
    <source>
        <dbReference type="Google" id="ProtNLM"/>
    </source>
</evidence>
<gene>
    <name evidence="1" type="ORF">NQ502_14505</name>
</gene>
<dbReference type="Proteomes" id="UP001060164">
    <property type="component" value="Chromosome"/>
</dbReference>
<keyword evidence="2" id="KW-1185">Reference proteome</keyword>
<accession>A0ABY5VDZ8</accession>
<dbReference type="RefSeq" id="WP_028530274.1">
    <property type="nucleotide sequence ID" value="NZ_CABLBR010000053.1"/>
</dbReference>
<evidence type="ECO:0000313" key="1">
    <source>
        <dbReference type="EMBL" id="UWP58577.1"/>
    </source>
</evidence>
<dbReference type="InterPro" id="IPR038071">
    <property type="entry name" value="UROD/MetE-like_sf"/>
</dbReference>